<dbReference type="Proteomes" id="UP000323454">
    <property type="component" value="Unassembled WGS sequence"/>
</dbReference>
<evidence type="ECO:0000313" key="7">
    <source>
        <dbReference type="Proteomes" id="UP000323454"/>
    </source>
</evidence>
<name>A0A5B2XGR9_9PSEU</name>
<reference evidence="6 7" key="2">
    <citation type="submission" date="2019-09" db="EMBL/GenBank/DDBJ databases">
        <authorList>
            <person name="Jin C."/>
        </authorList>
    </citation>
    <scope>NUCLEOTIDE SEQUENCE [LARGE SCALE GENOMIC DNA]</scope>
    <source>
        <strain evidence="6 7">AN110305</strain>
    </source>
</reference>
<dbReference type="AlphaFoldDB" id="A0A5B2XGR9"/>
<dbReference type="InterPro" id="IPR001647">
    <property type="entry name" value="HTH_TetR"/>
</dbReference>
<dbReference type="InterPro" id="IPR036271">
    <property type="entry name" value="Tet_transcr_reg_TetR-rel_C_sf"/>
</dbReference>
<keyword evidence="1" id="KW-0805">Transcription regulation</keyword>
<dbReference type="GO" id="GO:0003677">
    <property type="term" value="F:DNA binding"/>
    <property type="evidence" value="ECO:0007669"/>
    <property type="project" value="UniProtKB-UniRule"/>
</dbReference>
<organism evidence="6 7">
    <name type="scientific">Solihabitans fulvus</name>
    <dbReference type="NCBI Taxonomy" id="1892852"/>
    <lineage>
        <taxon>Bacteria</taxon>
        <taxon>Bacillati</taxon>
        <taxon>Actinomycetota</taxon>
        <taxon>Actinomycetes</taxon>
        <taxon>Pseudonocardiales</taxon>
        <taxon>Pseudonocardiaceae</taxon>
        <taxon>Solihabitans</taxon>
    </lineage>
</organism>
<feature type="DNA-binding region" description="H-T-H motif" evidence="4">
    <location>
        <begin position="28"/>
        <end position="47"/>
    </location>
</feature>
<comment type="caution">
    <text evidence="6">The sequence shown here is derived from an EMBL/GenBank/DDBJ whole genome shotgun (WGS) entry which is preliminary data.</text>
</comment>
<dbReference type="OrthoDB" id="4567939at2"/>
<feature type="domain" description="HTH tetR-type" evidence="5">
    <location>
        <begin position="5"/>
        <end position="65"/>
    </location>
</feature>
<accession>A0A5B2XGR9</accession>
<dbReference type="Gene3D" id="1.10.357.10">
    <property type="entry name" value="Tetracycline Repressor, domain 2"/>
    <property type="match status" value="1"/>
</dbReference>
<protein>
    <submittedName>
        <fullName evidence="6">TetR/AcrR family transcriptional regulator</fullName>
    </submittedName>
</protein>
<dbReference type="EMBL" id="VUOB01000019">
    <property type="protein sequence ID" value="KAA2262987.1"/>
    <property type="molecule type" value="Genomic_DNA"/>
</dbReference>
<evidence type="ECO:0000259" key="5">
    <source>
        <dbReference type="PROSITE" id="PS50977"/>
    </source>
</evidence>
<dbReference type="SUPFAM" id="SSF46689">
    <property type="entry name" value="Homeodomain-like"/>
    <property type="match status" value="1"/>
</dbReference>
<keyword evidence="7" id="KW-1185">Reference proteome</keyword>
<dbReference type="PANTHER" id="PTHR47506">
    <property type="entry name" value="TRANSCRIPTIONAL REGULATORY PROTEIN"/>
    <property type="match status" value="1"/>
</dbReference>
<dbReference type="PROSITE" id="PS50977">
    <property type="entry name" value="HTH_TETR_2"/>
    <property type="match status" value="1"/>
</dbReference>
<evidence type="ECO:0000256" key="2">
    <source>
        <dbReference type="ARBA" id="ARBA00023125"/>
    </source>
</evidence>
<keyword evidence="2 4" id="KW-0238">DNA-binding</keyword>
<reference evidence="6 7" key="1">
    <citation type="submission" date="2019-09" db="EMBL/GenBank/DDBJ databases">
        <title>Goodfellowia gen. nov., a new genus of the Pseudonocardineae related to Actinoalloteichus, containing Goodfellowia coeruleoviolacea gen. nov., comb. nov. gen. nov., comb. nov.</title>
        <authorList>
            <person name="Labeda D."/>
        </authorList>
    </citation>
    <scope>NUCLEOTIDE SEQUENCE [LARGE SCALE GENOMIC DNA]</scope>
    <source>
        <strain evidence="6 7">AN110305</strain>
    </source>
</reference>
<dbReference type="InterPro" id="IPR054156">
    <property type="entry name" value="YxaF_TetR_C"/>
</dbReference>
<evidence type="ECO:0000313" key="6">
    <source>
        <dbReference type="EMBL" id="KAA2262987.1"/>
    </source>
</evidence>
<keyword evidence="3" id="KW-0804">Transcription</keyword>
<proteinExistence type="predicted"/>
<dbReference type="SUPFAM" id="SSF48498">
    <property type="entry name" value="Tetracyclin repressor-like, C-terminal domain"/>
    <property type="match status" value="1"/>
</dbReference>
<evidence type="ECO:0000256" key="1">
    <source>
        <dbReference type="ARBA" id="ARBA00023015"/>
    </source>
</evidence>
<dbReference type="PANTHER" id="PTHR47506:SF3">
    <property type="entry name" value="HTH-TYPE TRANSCRIPTIONAL REGULATOR LMRA"/>
    <property type="match status" value="1"/>
</dbReference>
<evidence type="ECO:0000256" key="3">
    <source>
        <dbReference type="ARBA" id="ARBA00023163"/>
    </source>
</evidence>
<dbReference type="RefSeq" id="WP_149849409.1">
    <property type="nucleotide sequence ID" value="NZ_VUOB01000019.1"/>
</dbReference>
<sequence>MPRKTDTRERVLRSAATLFRDQGYHATGLAQVLTEGDAPKGSMYFHFPGGKEQLAVEAVALTGGETKDALRELLQSTTDLRAGFDLVIERLAENLVSSGFLAGCPIATVALDVAGQNEPIRTACQEQYESWEAVIAEHLRSHGIADADEVATMLLAAIEGGMLLAKTRHDIAPLRVVGAQLHRLLAG</sequence>
<evidence type="ECO:0000256" key="4">
    <source>
        <dbReference type="PROSITE-ProRule" id="PRU00335"/>
    </source>
</evidence>
<dbReference type="InterPro" id="IPR009057">
    <property type="entry name" value="Homeodomain-like_sf"/>
</dbReference>
<dbReference type="Pfam" id="PF00440">
    <property type="entry name" value="TetR_N"/>
    <property type="match status" value="1"/>
</dbReference>
<dbReference type="Pfam" id="PF21993">
    <property type="entry name" value="TetR_C_13_2"/>
    <property type="match status" value="1"/>
</dbReference>
<gene>
    <name evidence="6" type="ORF">F0L68_11035</name>
</gene>